<comment type="caution">
    <text evidence="3">The sequence shown here is derived from an EMBL/GenBank/DDBJ whole genome shotgun (WGS) entry which is preliminary data.</text>
</comment>
<keyword evidence="2" id="KW-0472">Membrane</keyword>
<keyword evidence="2" id="KW-1133">Transmembrane helix</keyword>
<keyword evidence="2" id="KW-0812">Transmembrane</keyword>
<dbReference type="AlphaFoldDB" id="A0A811JQF6"/>
<feature type="transmembrane region" description="Helical" evidence="2">
    <location>
        <begin position="6"/>
        <end position="24"/>
    </location>
</feature>
<feature type="transmembrane region" description="Helical" evidence="2">
    <location>
        <begin position="148"/>
        <end position="170"/>
    </location>
</feature>
<dbReference type="Proteomes" id="UP000783686">
    <property type="component" value="Unassembled WGS sequence"/>
</dbReference>
<name>A0A811JQF6_9BILA</name>
<evidence type="ECO:0000256" key="1">
    <source>
        <dbReference type="SAM" id="MobiDB-lite"/>
    </source>
</evidence>
<evidence type="ECO:0000256" key="2">
    <source>
        <dbReference type="SAM" id="Phobius"/>
    </source>
</evidence>
<feature type="compositionally biased region" description="Acidic residues" evidence="1">
    <location>
        <begin position="49"/>
        <end position="63"/>
    </location>
</feature>
<dbReference type="EMBL" id="CAJFDH010000001">
    <property type="protein sequence ID" value="CAD5205572.1"/>
    <property type="molecule type" value="Genomic_DNA"/>
</dbReference>
<reference evidence="3" key="1">
    <citation type="submission" date="2020-09" db="EMBL/GenBank/DDBJ databases">
        <authorList>
            <person name="Kikuchi T."/>
        </authorList>
    </citation>
    <scope>NUCLEOTIDE SEQUENCE</scope>
    <source>
        <strain evidence="3">SH1</strain>
    </source>
</reference>
<proteinExistence type="predicted"/>
<organism evidence="3 4">
    <name type="scientific">Bursaphelenchus okinawaensis</name>
    <dbReference type="NCBI Taxonomy" id="465554"/>
    <lineage>
        <taxon>Eukaryota</taxon>
        <taxon>Metazoa</taxon>
        <taxon>Ecdysozoa</taxon>
        <taxon>Nematoda</taxon>
        <taxon>Chromadorea</taxon>
        <taxon>Rhabditida</taxon>
        <taxon>Tylenchina</taxon>
        <taxon>Tylenchomorpha</taxon>
        <taxon>Aphelenchoidea</taxon>
        <taxon>Aphelenchoididae</taxon>
        <taxon>Bursaphelenchus</taxon>
    </lineage>
</organism>
<feature type="region of interest" description="Disordered" evidence="1">
    <location>
        <begin position="36"/>
        <end position="63"/>
    </location>
</feature>
<evidence type="ECO:0000313" key="4">
    <source>
        <dbReference type="Proteomes" id="UP000614601"/>
    </source>
</evidence>
<dbReference type="Proteomes" id="UP000614601">
    <property type="component" value="Unassembled WGS sequence"/>
</dbReference>
<accession>A0A811JQF6</accession>
<gene>
    <name evidence="3" type="ORF">BOKJ2_LOCUS256</name>
</gene>
<sequence>MFQVFWYFLYSFPFIIHLKFLWYTNKFYEDELDSSETDSEYDYGYGELQDYDNNEDFNDDEYNDDDDDNIVYDGLQNQKNQLAYNNDYNDIEIDYYAGEYWHDESEDEESEAFIDDFTVLRERLDEAAYYELNDLSEQEFIDELSCNLFNLCCCLYIDLTAIAFIVIFSLQTYVS</sequence>
<evidence type="ECO:0000313" key="3">
    <source>
        <dbReference type="EMBL" id="CAD5205572.1"/>
    </source>
</evidence>
<keyword evidence="4" id="KW-1185">Reference proteome</keyword>
<dbReference type="EMBL" id="CAJFCW020000001">
    <property type="protein sequence ID" value="CAG9078127.1"/>
    <property type="molecule type" value="Genomic_DNA"/>
</dbReference>
<protein>
    <submittedName>
        <fullName evidence="3">Uncharacterized protein</fullName>
    </submittedName>
</protein>